<dbReference type="Gene3D" id="2.60.40.10">
    <property type="entry name" value="Immunoglobulins"/>
    <property type="match status" value="6"/>
</dbReference>
<dbReference type="GO" id="GO:0055013">
    <property type="term" value="P:cardiac muscle cell development"/>
    <property type="evidence" value="ECO:0007669"/>
    <property type="project" value="UniProtKB-ARBA"/>
</dbReference>
<dbReference type="SMART" id="SM00408">
    <property type="entry name" value="IGc2"/>
    <property type="match status" value="5"/>
</dbReference>
<reference evidence="5" key="3">
    <citation type="submission" date="2025-09" db="UniProtKB">
        <authorList>
            <consortium name="Ensembl"/>
        </authorList>
    </citation>
    <scope>IDENTIFICATION</scope>
</reference>
<dbReference type="OrthoDB" id="5969272at2759"/>
<evidence type="ECO:0000313" key="5">
    <source>
        <dbReference type="Ensembl" id="ENSSFOP00015018063.2"/>
    </source>
</evidence>
<keyword evidence="3" id="KW-0393">Immunoglobulin domain</keyword>
<accession>A0A8C9V3G3</accession>
<evidence type="ECO:0000313" key="6">
    <source>
        <dbReference type="Proteomes" id="UP000694397"/>
    </source>
</evidence>
<dbReference type="InterPro" id="IPR007110">
    <property type="entry name" value="Ig-like_dom"/>
</dbReference>
<feature type="domain" description="Ig-like" evidence="4">
    <location>
        <begin position="188"/>
        <end position="276"/>
    </location>
</feature>
<dbReference type="InterPro" id="IPR036179">
    <property type="entry name" value="Ig-like_dom_sf"/>
</dbReference>
<feature type="domain" description="Ig-like" evidence="4">
    <location>
        <begin position="103"/>
        <end position="183"/>
    </location>
</feature>
<sequence>MPILKLSDSGVYTCKAVNTAGASETSATLYVKEPPSFVERPQPLEALPGTDVTFSAIVKGSAPLKLKWFRGSKEIISGQGCEIALQGNIATLKLFKIDKSHAGEYTCWSTYFSCFLNITFFPEIQVKWFKDGHELYSSYKYNITTTESSCILECLNCDKDDSGKYSCEVSNGAGSDSCHTQVSILEPPYFIENLEPMDVTVGDAVCLKCQIGGTPEIKVSWFKVDGKVRSSAACKIEFSRGIACLKLSKVCKSDIGEYTCKAENRIGSASSSCRLTVQGLFLYPPVFDKKLQPVEVLVGDSVDLECHMTGSLPIKVTWSKDHKDIRAAGNYKISCLENSPHLTILKADKADSGQYSCHASNDIGKDSCTTQVSRKIPPSFTKKPSEVMVDVEGKVVKLEGRVAGSQPMSISWFRDNCEIYSSDNVEISFRSNVAVLSIKKAQLSDSGTYTCQASNEAGSASYQVSLSITGIILTFLSLFGPL</sequence>
<proteinExistence type="predicted"/>
<dbReference type="PANTHER" id="PTHR45080">
    <property type="entry name" value="CONTACTIN 5"/>
    <property type="match status" value="1"/>
</dbReference>
<dbReference type="PANTHER" id="PTHR45080:SF8">
    <property type="entry name" value="IG-LIKE DOMAIN-CONTAINING PROTEIN"/>
    <property type="match status" value="1"/>
</dbReference>
<evidence type="ECO:0000256" key="1">
    <source>
        <dbReference type="ARBA" id="ARBA00022729"/>
    </source>
</evidence>
<dbReference type="AlphaFoldDB" id="A0A8C9V3G3"/>
<dbReference type="GO" id="GO:0003007">
    <property type="term" value="P:heart morphogenesis"/>
    <property type="evidence" value="ECO:0007669"/>
    <property type="project" value="UniProtKB-ARBA"/>
</dbReference>
<dbReference type="InterPro" id="IPR003598">
    <property type="entry name" value="Ig_sub2"/>
</dbReference>
<dbReference type="InterPro" id="IPR003599">
    <property type="entry name" value="Ig_sub"/>
</dbReference>
<reference evidence="5 6" key="1">
    <citation type="submission" date="2019-04" db="EMBL/GenBank/DDBJ databases">
        <authorList>
            <consortium name="Wellcome Sanger Institute Data Sharing"/>
        </authorList>
    </citation>
    <scope>NUCLEOTIDE SEQUENCE [LARGE SCALE GENOMIC DNA]</scope>
</reference>
<keyword evidence="2" id="KW-1015">Disulfide bond</keyword>
<dbReference type="FunFam" id="2.60.40.10:FF:000107">
    <property type="entry name" value="Myosin, light chain kinase a"/>
    <property type="match status" value="2"/>
</dbReference>
<reference evidence="5" key="2">
    <citation type="submission" date="2025-08" db="UniProtKB">
        <authorList>
            <consortium name="Ensembl"/>
        </authorList>
    </citation>
    <scope>IDENTIFICATION</scope>
</reference>
<feature type="domain" description="Ig-like" evidence="4">
    <location>
        <begin position="378"/>
        <end position="467"/>
    </location>
</feature>
<dbReference type="Proteomes" id="UP000694397">
    <property type="component" value="Chromosome 21"/>
</dbReference>
<feature type="domain" description="Ig-like" evidence="4">
    <location>
        <begin position="284"/>
        <end position="373"/>
    </location>
</feature>
<dbReference type="SMART" id="SM00409">
    <property type="entry name" value="IG"/>
    <property type="match status" value="5"/>
</dbReference>
<dbReference type="PROSITE" id="PS50835">
    <property type="entry name" value="IG_LIKE"/>
    <property type="match status" value="4"/>
</dbReference>
<keyword evidence="6" id="KW-1185">Reference proteome</keyword>
<evidence type="ECO:0000259" key="4">
    <source>
        <dbReference type="PROSITE" id="PS50835"/>
    </source>
</evidence>
<protein>
    <recommendedName>
        <fullName evidence="4">Ig-like domain-containing protein</fullName>
    </recommendedName>
</protein>
<evidence type="ECO:0000256" key="2">
    <source>
        <dbReference type="ARBA" id="ARBA00023157"/>
    </source>
</evidence>
<evidence type="ECO:0000256" key="3">
    <source>
        <dbReference type="ARBA" id="ARBA00023319"/>
    </source>
</evidence>
<dbReference type="Pfam" id="PF07679">
    <property type="entry name" value="I-set"/>
    <property type="match status" value="5"/>
</dbReference>
<name>A0A8C9V3G3_SCLFO</name>
<dbReference type="InterPro" id="IPR050958">
    <property type="entry name" value="Cell_Adh-Cytoskel_Orgn"/>
</dbReference>
<dbReference type="InterPro" id="IPR013783">
    <property type="entry name" value="Ig-like_fold"/>
</dbReference>
<dbReference type="SUPFAM" id="SSF48726">
    <property type="entry name" value="Immunoglobulin"/>
    <property type="match status" value="5"/>
</dbReference>
<keyword evidence="1" id="KW-0732">Signal</keyword>
<organism evidence="5 6">
    <name type="scientific">Scleropages formosus</name>
    <name type="common">Asian bonytongue</name>
    <name type="synonym">Osteoglossum formosum</name>
    <dbReference type="NCBI Taxonomy" id="113540"/>
    <lineage>
        <taxon>Eukaryota</taxon>
        <taxon>Metazoa</taxon>
        <taxon>Chordata</taxon>
        <taxon>Craniata</taxon>
        <taxon>Vertebrata</taxon>
        <taxon>Euteleostomi</taxon>
        <taxon>Actinopterygii</taxon>
        <taxon>Neopterygii</taxon>
        <taxon>Teleostei</taxon>
        <taxon>Osteoglossocephala</taxon>
        <taxon>Osteoglossomorpha</taxon>
        <taxon>Osteoglossiformes</taxon>
        <taxon>Osteoglossidae</taxon>
        <taxon>Scleropages</taxon>
    </lineage>
</organism>
<dbReference type="GO" id="GO:0005886">
    <property type="term" value="C:plasma membrane"/>
    <property type="evidence" value="ECO:0007669"/>
    <property type="project" value="TreeGrafter"/>
</dbReference>
<dbReference type="InterPro" id="IPR013098">
    <property type="entry name" value="Ig_I-set"/>
</dbReference>
<dbReference type="GO" id="GO:0007156">
    <property type="term" value="P:homophilic cell adhesion via plasma membrane adhesion molecules"/>
    <property type="evidence" value="ECO:0007669"/>
    <property type="project" value="TreeGrafter"/>
</dbReference>
<dbReference type="Ensembl" id="ENSSFOT00015018271.2">
    <property type="protein sequence ID" value="ENSSFOP00015018063.2"/>
    <property type="gene ID" value="ENSSFOG00015011602.2"/>
</dbReference>
<dbReference type="GeneTree" id="ENSGT01110000267173"/>
<dbReference type="FunFam" id="2.60.40.10:FF:000022">
    <property type="entry name" value="Cardiac titin"/>
    <property type="match status" value="3"/>
</dbReference>